<comment type="caution">
    <text evidence="2">The sequence shown here is derived from an EMBL/GenBank/DDBJ whole genome shotgun (WGS) entry which is preliminary data.</text>
</comment>
<evidence type="ECO:0000313" key="3">
    <source>
        <dbReference type="Proteomes" id="UP001596505"/>
    </source>
</evidence>
<proteinExistence type="predicted"/>
<dbReference type="PANTHER" id="PTHR11014:SF122">
    <property type="entry name" value="AMIDOHYDROLASE AMHX"/>
    <property type="match status" value="1"/>
</dbReference>
<evidence type="ECO:0000313" key="2">
    <source>
        <dbReference type="EMBL" id="MFC7394784.1"/>
    </source>
</evidence>
<dbReference type="CDD" id="cd08018">
    <property type="entry name" value="M20_Acy1_amhX-like"/>
    <property type="match status" value="1"/>
</dbReference>
<dbReference type="InterPro" id="IPR017439">
    <property type="entry name" value="Amidohydrolase"/>
</dbReference>
<dbReference type="InterPro" id="IPR036264">
    <property type="entry name" value="Bact_exopeptidase_dim_dom"/>
</dbReference>
<dbReference type="Gene3D" id="3.30.70.360">
    <property type="match status" value="1"/>
</dbReference>
<dbReference type="Pfam" id="PF07687">
    <property type="entry name" value="M20_dimer"/>
    <property type="match status" value="1"/>
</dbReference>
<dbReference type="Proteomes" id="UP001596505">
    <property type="component" value="Unassembled WGS sequence"/>
</dbReference>
<keyword evidence="3" id="KW-1185">Reference proteome</keyword>
<evidence type="ECO:0000259" key="1">
    <source>
        <dbReference type="Pfam" id="PF07687"/>
    </source>
</evidence>
<dbReference type="SUPFAM" id="SSF53187">
    <property type="entry name" value="Zn-dependent exopeptidases"/>
    <property type="match status" value="1"/>
</dbReference>
<dbReference type="Gene3D" id="3.40.630.10">
    <property type="entry name" value="Zn peptidases"/>
    <property type="match status" value="1"/>
</dbReference>
<dbReference type="Pfam" id="PF01546">
    <property type="entry name" value="Peptidase_M20"/>
    <property type="match status" value="1"/>
</dbReference>
<dbReference type="NCBIfam" id="TIGR01891">
    <property type="entry name" value="amidohydrolases"/>
    <property type="match status" value="1"/>
</dbReference>
<gene>
    <name evidence="2" type="ORF">ACFQRG_17820</name>
</gene>
<dbReference type="InterPro" id="IPR011650">
    <property type="entry name" value="Peptidase_M20_dimer"/>
</dbReference>
<dbReference type="InterPro" id="IPR002933">
    <property type="entry name" value="Peptidase_M20"/>
</dbReference>
<dbReference type="SUPFAM" id="SSF55031">
    <property type="entry name" value="Bacterial exopeptidase dimerisation domain"/>
    <property type="match status" value="1"/>
</dbReference>
<name>A0ABW2Q0A1_9BACL</name>
<dbReference type="InterPro" id="IPR037484">
    <property type="entry name" value="AmhX-like"/>
</dbReference>
<reference evidence="3" key="1">
    <citation type="journal article" date="2019" name="Int. J. Syst. Evol. Microbiol.">
        <title>The Global Catalogue of Microorganisms (GCM) 10K type strain sequencing project: providing services to taxonomists for standard genome sequencing and annotation.</title>
        <authorList>
            <consortium name="The Broad Institute Genomics Platform"/>
            <consortium name="The Broad Institute Genome Sequencing Center for Infectious Disease"/>
            <person name="Wu L."/>
            <person name="Ma J."/>
        </authorList>
    </citation>
    <scope>NUCLEOTIDE SEQUENCE [LARGE SCALE GENOMIC DNA]</scope>
    <source>
        <strain evidence="3">CGMCC 1.16305</strain>
    </source>
</reference>
<feature type="domain" description="Peptidase M20 dimerisation" evidence="1">
    <location>
        <begin position="173"/>
        <end position="265"/>
    </location>
</feature>
<sequence length="373" mass="41171">MHFLSEQSQTIIKTYNDLHQIAEPSWSEKKTSYYIYQFLKRLGMEIKTFDNHYGIVAEIPGEIEEVVACRADMDALVQEVDGVVQPNHSCGHDAHSTMVMYAALAIAKSNIQPKRTIRFIFQPAEEKAGGAVQMMKDGALENVKTLFGIHLRPHMEVPDGKASAVIIHGSSVNLTGKIKGVQAHASRPEEGINAIEAAAFVVQCLKEIHLDTSESFSIKMTQLQTGGNASNVIPESATFTLDLRAQTNEAMDKLKEKAELILEHVSKLSGTSIDWKFEEFVPAASPNENAMKLAQEAIEEILGQENFVPVCISKGGEDFHFYTFEHPEIEATMIGLGCDLRPGLHHPKMTFNVNSLINGAQILTKALIKAAER</sequence>
<protein>
    <submittedName>
        <fullName evidence="2">M20 peptidase aminoacylase family protein</fullName>
    </submittedName>
</protein>
<dbReference type="PIRSF" id="PIRSF005962">
    <property type="entry name" value="Pept_M20D_amidohydro"/>
    <property type="match status" value="1"/>
</dbReference>
<dbReference type="EMBL" id="JBHTCO010000039">
    <property type="protein sequence ID" value="MFC7394784.1"/>
    <property type="molecule type" value="Genomic_DNA"/>
</dbReference>
<organism evidence="2 3">
    <name type="scientific">Scopulibacillus cellulosilyticus</name>
    <dbReference type="NCBI Taxonomy" id="2665665"/>
    <lineage>
        <taxon>Bacteria</taxon>
        <taxon>Bacillati</taxon>
        <taxon>Bacillota</taxon>
        <taxon>Bacilli</taxon>
        <taxon>Bacillales</taxon>
        <taxon>Sporolactobacillaceae</taxon>
        <taxon>Scopulibacillus</taxon>
    </lineage>
</organism>
<accession>A0ABW2Q0A1</accession>
<dbReference type="RefSeq" id="WP_380968674.1">
    <property type="nucleotide sequence ID" value="NZ_JBHTCO010000039.1"/>
</dbReference>
<dbReference type="PANTHER" id="PTHR11014">
    <property type="entry name" value="PEPTIDASE M20 FAMILY MEMBER"/>
    <property type="match status" value="1"/>
</dbReference>